<dbReference type="Proteomes" id="UP000035425">
    <property type="component" value="Unassembled WGS sequence"/>
</dbReference>
<dbReference type="SUPFAM" id="SSF56801">
    <property type="entry name" value="Acetyl-CoA synthetase-like"/>
    <property type="match status" value="1"/>
</dbReference>
<dbReference type="InterPro" id="IPR025110">
    <property type="entry name" value="AMP-bd_C"/>
</dbReference>
<dbReference type="EMBL" id="JWIO01000017">
    <property type="protein sequence ID" value="KLL11280.1"/>
    <property type="molecule type" value="Genomic_DNA"/>
</dbReference>
<dbReference type="InterPro" id="IPR042099">
    <property type="entry name" value="ANL_N_sf"/>
</dbReference>
<feature type="domain" description="Acetyl-coenzyme A synthetase N-terminal" evidence="10">
    <location>
        <begin position="51"/>
        <end position="107"/>
    </location>
</feature>
<evidence type="ECO:0000259" key="8">
    <source>
        <dbReference type="Pfam" id="PF00501"/>
    </source>
</evidence>
<evidence type="ECO:0000256" key="4">
    <source>
        <dbReference type="ARBA" id="ARBA00022741"/>
    </source>
</evidence>
<dbReference type="PROSITE" id="PS00455">
    <property type="entry name" value="AMP_BINDING"/>
    <property type="match status" value="1"/>
</dbReference>
<evidence type="ECO:0000256" key="7">
    <source>
        <dbReference type="SAM" id="MobiDB-lite"/>
    </source>
</evidence>
<evidence type="ECO:0000313" key="12">
    <source>
        <dbReference type="Proteomes" id="UP000035425"/>
    </source>
</evidence>
<keyword evidence="4" id="KW-0547">Nucleotide-binding</keyword>
<evidence type="ECO:0000259" key="9">
    <source>
        <dbReference type="Pfam" id="PF13193"/>
    </source>
</evidence>
<dbReference type="InterPro" id="IPR045851">
    <property type="entry name" value="AMP-bd_C_sf"/>
</dbReference>
<evidence type="ECO:0000259" key="10">
    <source>
        <dbReference type="Pfam" id="PF16177"/>
    </source>
</evidence>
<feature type="domain" description="AMP-binding enzyme C-terminal" evidence="9">
    <location>
        <begin position="563"/>
        <end position="639"/>
    </location>
</feature>
<gene>
    <name evidence="11" type="ORF">FrCorBMG51_12830</name>
</gene>
<keyword evidence="12" id="KW-1185">Reference proteome</keyword>
<accession>A0ABR5F3K7</accession>
<feature type="domain" description="AMP-dependent synthetase/ligase" evidence="8">
    <location>
        <begin position="118"/>
        <end position="509"/>
    </location>
</feature>
<comment type="similarity">
    <text evidence="1">Belongs to the ATP-dependent AMP-binding enzyme family.</text>
</comment>
<dbReference type="Pfam" id="PF00501">
    <property type="entry name" value="AMP-binding"/>
    <property type="match status" value="1"/>
</dbReference>
<evidence type="ECO:0000256" key="6">
    <source>
        <dbReference type="ARBA" id="ARBA00022990"/>
    </source>
</evidence>
<evidence type="ECO:0000256" key="1">
    <source>
        <dbReference type="ARBA" id="ARBA00006432"/>
    </source>
</evidence>
<sequence length="677" mass="72616">MTEHTGTEHTGTGHTGTEHAGAGYTWTPTSEYIENANVTRLARAHGLSSLAELRERSVRDIGWYWDAVVKDLGLPFRTPYSQVVDISAGIEHPDWFVGGELNIVDACLGRWDGDASVANRPAVIHTAEDGTTTTVTYRELTRQVERVSAGLRRLGIGRGDAVALFLPMIPEAVVASYAVARIGAVLVPLFSGFAPSAIASRIQDADARAVVVADGTIRRRRAVAMKPLLDEALRSCPTVEHVVVVGNLDDAPETSATRDVQWSDLLTGPDDAGPGNAGPDGAGEAEALRATDTLLLAYTSGTTGRPKGAVHTHAGFLVKVASEVAYSFDVGPGGVFCWVTDMGWIMGPLSIFGTHANGATLLLYEGSPDVPDTNRLWDLVDRHRVTMLGVSPTLIRTLRSSEKISLDDFDLSSVRVLGSTGEPWDPDSYEWLARDVFGGRVPIINFSGGTEVGGSFLAPYPVEPIRSCSLGGPSLGMDVDVVDDRAQPVRGEVGELVCRQPWPAMTRGVWRDEARYLEAYWSTFPGLWRHGDFALVDKDGQWFILGRSDDVMNVAGKRLAPAEVESVMITHPAVAEAAAVGVPDPKKGEAVWAFWVPRPDATEDVSAQLREMVAAELGKPFAPGLVRRVSQLPKTRSAKILRRAVRAAALGRDPGDLSGAENPDAVEEIRAAVGLDA</sequence>
<reference evidence="11 12" key="1">
    <citation type="submission" date="2014-12" db="EMBL/GenBank/DDBJ databases">
        <title>Frankia sp. BMG5.1 draft genome.</title>
        <authorList>
            <person name="Gtari M."/>
            <person name="Ghodhbane-Gtari F."/>
            <person name="Nouioui I."/>
            <person name="Ktari A."/>
            <person name="Hezbri K."/>
            <person name="Mimouni W."/>
            <person name="Sbissi I."/>
            <person name="Ayari A."/>
            <person name="Yamanaka T."/>
            <person name="Normand P."/>
            <person name="Tisa L.S."/>
            <person name="Boudabous A."/>
        </authorList>
    </citation>
    <scope>NUCLEOTIDE SEQUENCE [LARGE SCALE GENOMIC DNA]</scope>
    <source>
        <strain evidence="11 12">BMG5.1</strain>
    </source>
</reference>
<dbReference type="InterPro" id="IPR000873">
    <property type="entry name" value="AMP-dep_synth/lig_dom"/>
</dbReference>
<feature type="region of interest" description="Disordered" evidence="7">
    <location>
        <begin position="1"/>
        <end position="23"/>
    </location>
</feature>
<keyword evidence="6" id="KW-0007">Acetylation</keyword>
<dbReference type="RefSeq" id="WP_200902432.1">
    <property type="nucleotide sequence ID" value="NZ_JWIO01000017.1"/>
</dbReference>
<dbReference type="PANTHER" id="PTHR24095">
    <property type="entry name" value="ACETYL-COENZYME A SYNTHETASE"/>
    <property type="match status" value="1"/>
</dbReference>
<dbReference type="Pfam" id="PF16177">
    <property type="entry name" value="ACAS_N"/>
    <property type="match status" value="1"/>
</dbReference>
<dbReference type="Pfam" id="PF13193">
    <property type="entry name" value="AMP-binding_C"/>
    <property type="match status" value="1"/>
</dbReference>
<evidence type="ECO:0000256" key="3">
    <source>
        <dbReference type="ARBA" id="ARBA00022598"/>
    </source>
</evidence>
<protein>
    <recommendedName>
        <fullName evidence="2">acetate--CoA ligase</fullName>
        <ecNumber evidence="2">6.2.1.1</ecNumber>
    </recommendedName>
</protein>
<proteinExistence type="inferred from homology"/>
<evidence type="ECO:0000256" key="5">
    <source>
        <dbReference type="ARBA" id="ARBA00022840"/>
    </source>
</evidence>
<dbReference type="InterPro" id="IPR032387">
    <property type="entry name" value="ACAS_N"/>
</dbReference>
<organism evidence="11 12">
    <name type="scientific">Protofrankia coriariae</name>
    <dbReference type="NCBI Taxonomy" id="1562887"/>
    <lineage>
        <taxon>Bacteria</taxon>
        <taxon>Bacillati</taxon>
        <taxon>Actinomycetota</taxon>
        <taxon>Actinomycetes</taxon>
        <taxon>Frankiales</taxon>
        <taxon>Frankiaceae</taxon>
        <taxon>Protofrankia</taxon>
    </lineage>
</organism>
<dbReference type="Gene3D" id="3.40.50.12780">
    <property type="entry name" value="N-terminal domain of ligase-like"/>
    <property type="match status" value="1"/>
</dbReference>
<dbReference type="EC" id="6.2.1.1" evidence="2"/>
<dbReference type="PANTHER" id="PTHR24095:SF14">
    <property type="entry name" value="ACETYL-COENZYME A SYNTHETASE 1"/>
    <property type="match status" value="1"/>
</dbReference>
<keyword evidence="5" id="KW-0067">ATP-binding</keyword>
<dbReference type="Gene3D" id="3.30.300.30">
    <property type="match status" value="1"/>
</dbReference>
<evidence type="ECO:0000313" key="11">
    <source>
        <dbReference type="EMBL" id="KLL11280.1"/>
    </source>
</evidence>
<evidence type="ECO:0000256" key="2">
    <source>
        <dbReference type="ARBA" id="ARBA00013275"/>
    </source>
</evidence>
<dbReference type="InterPro" id="IPR020845">
    <property type="entry name" value="AMP-binding_CS"/>
</dbReference>
<keyword evidence="3" id="KW-0436">Ligase</keyword>
<name>A0ABR5F3K7_9ACTN</name>
<comment type="caution">
    <text evidence="11">The sequence shown here is derived from an EMBL/GenBank/DDBJ whole genome shotgun (WGS) entry which is preliminary data.</text>
</comment>